<evidence type="ECO:0000313" key="3">
    <source>
        <dbReference type="EMBL" id="CAG8548501.1"/>
    </source>
</evidence>
<feature type="compositionally biased region" description="Low complexity" evidence="2">
    <location>
        <begin position="195"/>
        <end position="205"/>
    </location>
</feature>
<feature type="compositionally biased region" description="Polar residues" evidence="2">
    <location>
        <begin position="254"/>
        <end position="270"/>
    </location>
</feature>
<feature type="compositionally biased region" description="Polar residues" evidence="2">
    <location>
        <begin position="489"/>
        <end position="529"/>
    </location>
</feature>
<reference evidence="3" key="1">
    <citation type="submission" date="2021-06" db="EMBL/GenBank/DDBJ databases">
        <authorList>
            <person name="Kallberg Y."/>
            <person name="Tangrot J."/>
            <person name="Rosling A."/>
        </authorList>
    </citation>
    <scope>NUCLEOTIDE SEQUENCE</scope>
    <source>
        <strain evidence="3">FL130A</strain>
    </source>
</reference>
<feature type="region of interest" description="Disordered" evidence="2">
    <location>
        <begin position="192"/>
        <end position="223"/>
    </location>
</feature>
<organism evidence="3 4">
    <name type="scientific">Ambispora leptoticha</name>
    <dbReference type="NCBI Taxonomy" id="144679"/>
    <lineage>
        <taxon>Eukaryota</taxon>
        <taxon>Fungi</taxon>
        <taxon>Fungi incertae sedis</taxon>
        <taxon>Mucoromycota</taxon>
        <taxon>Glomeromycotina</taxon>
        <taxon>Glomeromycetes</taxon>
        <taxon>Archaeosporales</taxon>
        <taxon>Ambisporaceae</taxon>
        <taxon>Ambispora</taxon>
    </lineage>
</organism>
<sequence length="574" mass="65560">MSLESEVATLNTPRMSLEREVTTHNTQEMSLEIEAVALNTQRMSLEKELTTLKTQKASLEREMNTLLQKLENSENTNVMLREKLDRVQSDNKTLTDENTLIRKKITTLQQEITNQHNAISRIELELYQQGQEVDRLKKENVGFLKNTREVERKLREETLTFEKERQTWQEREGELNSRIKALQDTNSLLAQQGRDSINSSSSSDSLSKKHSHQSSSNGMMPTSSTSGFLNSMFSPSYHAFSSLSARLSNRHSTDGTITRENSPPSPTTNLHNATREIKIAKSTIKEQDRFINRLKNEIEQTKTATTDQININKSQALRIALLETELEQVKRVKRSLEDVNEGFQLLLHEKTMKGDFMLNPIMQHHEANNSRQKLIDSLKESPTNDDNNTNRTGASIKREKKSRPKSLVTDLAAELERASAGNINNTPLGERVEKESDQIVDAERVEIERRKTLSGPFRLPSNIKIPRSPTIQNIEEKADQLSPLPTPSPVHSRTTSLSEDVSSTKLNSVSATEQQQPIRRTQRRNSSSDGAPRKRWSLWWNNNNNNGKQQTEIKKEDPYMRPMILVQETEKAKE</sequence>
<gene>
    <name evidence="3" type="ORF">ALEPTO_LOCUS5759</name>
</gene>
<evidence type="ECO:0000256" key="2">
    <source>
        <dbReference type="SAM" id="MobiDB-lite"/>
    </source>
</evidence>
<feature type="compositionally biased region" description="Polar residues" evidence="2">
    <location>
        <begin position="380"/>
        <end position="393"/>
    </location>
</feature>
<feature type="region of interest" description="Disordered" evidence="2">
    <location>
        <begin position="378"/>
        <end position="406"/>
    </location>
</feature>
<keyword evidence="4" id="KW-1185">Reference proteome</keyword>
<feature type="region of interest" description="Disordered" evidence="2">
    <location>
        <begin position="478"/>
        <end position="560"/>
    </location>
</feature>
<evidence type="ECO:0000313" key="4">
    <source>
        <dbReference type="Proteomes" id="UP000789508"/>
    </source>
</evidence>
<protein>
    <submittedName>
        <fullName evidence="3">1833_t:CDS:1</fullName>
    </submittedName>
</protein>
<keyword evidence="1" id="KW-0175">Coiled coil</keyword>
<feature type="coiled-coil region" evidence="1">
    <location>
        <begin position="284"/>
        <end position="339"/>
    </location>
</feature>
<proteinExistence type="predicted"/>
<dbReference type="PANTHER" id="PTHR38120:SF1">
    <property type="entry name" value="M PROTEIN, SEROTYPE 2.1"/>
    <property type="match status" value="1"/>
</dbReference>
<comment type="caution">
    <text evidence="3">The sequence shown here is derived from an EMBL/GenBank/DDBJ whole genome shotgun (WGS) entry which is preliminary data.</text>
</comment>
<name>A0A9N9B060_9GLOM</name>
<dbReference type="Proteomes" id="UP000789508">
    <property type="component" value="Unassembled WGS sequence"/>
</dbReference>
<feature type="region of interest" description="Disordered" evidence="2">
    <location>
        <begin position="250"/>
        <end position="270"/>
    </location>
</feature>
<accession>A0A9N9B060</accession>
<evidence type="ECO:0000256" key="1">
    <source>
        <dbReference type="SAM" id="Coils"/>
    </source>
</evidence>
<dbReference type="OrthoDB" id="2121319at2759"/>
<feature type="coiled-coil region" evidence="1">
    <location>
        <begin position="35"/>
        <end position="139"/>
    </location>
</feature>
<dbReference type="EMBL" id="CAJVPS010001717">
    <property type="protein sequence ID" value="CAG8548501.1"/>
    <property type="molecule type" value="Genomic_DNA"/>
</dbReference>
<dbReference type="PANTHER" id="PTHR38120">
    <property type="entry name" value="EXPRESSED PROTEIN"/>
    <property type="match status" value="1"/>
</dbReference>
<dbReference type="AlphaFoldDB" id="A0A9N9B060"/>